<dbReference type="EMBL" id="CAESGF010000005">
    <property type="protein sequence ID" value="CAB4363437.1"/>
    <property type="molecule type" value="Genomic_DNA"/>
</dbReference>
<proteinExistence type="predicted"/>
<evidence type="ECO:0000313" key="6">
    <source>
        <dbReference type="EMBL" id="CAB5008412.1"/>
    </source>
</evidence>
<dbReference type="AlphaFoldDB" id="A0A6J6RMX9"/>
<organism evidence="2">
    <name type="scientific">freshwater metagenome</name>
    <dbReference type="NCBI Taxonomy" id="449393"/>
    <lineage>
        <taxon>unclassified sequences</taxon>
        <taxon>metagenomes</taxon>
        <taxon>ecological metagenomes</taxon>
    </lineage>
</organism>
<reference evidence="2" key="1">
    <citation type="submission" date="2020-05" db="EMBL/GenBank/DDBJ databases">
        <authorList>
            <person name="Chiriac C."/>
            <person name="Salcher M."/>
            <person name="Ghai R."/>
            <person name="Kavagutti S V."/>
        </authorList>
    </citation>
    <scope>NUCLEOTIDE SEQUENCE</scope>
</reference>
<sequence length="137" mass="15551">MNDTASLPFHLARWFEARLHQTLDFGQTSLRLYGFDVIDPDGLDNDHPAAARVTFLAEGADMEALTRHPDSPRVRDFDAIAIVSAEWRIVPPPDPRRPRQYPIRRKARVVEVRDETGGATILRFEHEPDHVVFIAAA</sequence>
<evidence type="ECO:0000313" key="2">
    <source>
        <dbReference type="EMBL" id="CAB4723845.1"/>
    </source>
</evidence>
<evidence type="ECO:0000313" key="5">
    <source>
        <dbReference type="EMBL" id="CAB4924644.1"/>
    </source>
</evidence>
<dbReference type="EMBL" id="CAEZYF010000008">
    <property type="protein sequence ID" value="CAB4723845.1"/>
    <property type="molecule type" value="Genomic_DNA"/>
</dbReference>
<name>A0A6J6RMX9_9ZZZZ</name>
<gene>
    <name evidence="2" type="ORF">UFOPK2656_01595</name>
    <name evidence="3" type="ORF">UFOPK3099_00822</name>
    <name evidence="4" type="ORF">UFOPK3267_02711</name>
    <name evidence="5" type="ORF">UFOPK3651_01083</name>
    <name evidence="6" type="ORF">UFOPK3931_02668</name>
    <name evidence="1" type="ORF">UFOPK4189_01216</name>
</gene>
<dbReference type="EMBL" id="CAFBMT010000005">
    <property type="protein sequence ID" value="CAB4924644.1"/>
    <property type="molecule type" value="Genomic_DNA"/>
</dbReference>
<evidence type="ECO:0000313" key="1">
    <source>
        <dbReference type="EMBL" id="CAB4363437.1"/>
    </source>
</evidence>
<evidence type="ECO:0000313" key="4">
    <source>
        <dbReference type="EMBL" id="CAB4853186.1"/>
    </source>
</evidence>
<evidence type="ECO:0000313" key="3">
    <source>
        <dbReference type="EMBL" id="CAB4812288.1"/>
    </source>
</evidence>
<protein>
    <submittedName>
        <fullName evidence="2">Unannotated protein</fullName>
    </submittedName>
</protein>
<dbReference type="EMBL" id="CAFBOL010000098">
    <property type="protein sequence ID" value="CAB5008412.1"/>
    <property type="molecule type" value="Genomic_DNA"/>
</dbReference>
<dbReference type="EMBL" id="CAFAAV010000047">
    <property type="protein sequence ID" value="CAB4812288.1"/>
    <property type="molecule type" value="Genomic_DNA"/>
</dbReference>
<accession>A0A6J6RMX9</accession>
<dbReference type="EMBL" id="CAFBIY010000212">
    <property type="protein sequence ID" value="CAB4853186.1"/>
    <property type="molecule type" value="Genomic_DNA"/>
</dbReference>